<evidence type="ECO:0000313" key="10">
    <source>
        <dbReference type="Proteomes" id="UP000277633"/>
    </source>
</evidence>
<name>A0A497JFG4_9ARCH</name>
<feature type="transmembrane region" description="Helical" evidence="6">
    <location>
        <begin position="55"/>
        <end position="74"/>
    </location>
</feature>
<dbReference type="InterPro" id="IPR009639">
    <property type="entry name" value="Pept_A24A_C_arc"/>
</dbReference>
<feature type="transmembrane region" description="Helical" evidence="6">
    <location>
        <begin position="31"/>
        <end position="49"/>
    </location>
</feature>
<dbReference type="GO" id="GO:0004190">
    <property type="term" value="F:aspartic-type endopeptidase activity"/>
    <property type="evidence" value="ECO:0007669"/>
    <property type="project" value="InterPro"/>
</dbReference>
<dbReference type="GO" id="GO:0005886">
    <property type="term" value="C:plasma membrane"/>
    <property type="evidence" value="ECO:0007669"/>
    <property type="project" value="UniProtKB-SubCell"/>
</dbReference>
<feature type="domain" description="Peptidase A24A-predicted C-terminal archaea" evidence="8">
    <location>
        <begin position="192"/>
        <end position="282"/>
    </location>
</feature>
<evidence type="ECO:0000256" key="2">
    <source>
        <dbReference type="ARBA" id="ARBA00022475"/>
    </source>
</evidence>
<comment type="subcellular location">
    <subcellularLocation>
        <location evidence="1">Cell membrane</location>
        <topology evidence="1">Multi-pass membrane protein</topology>
    </subcellularLocation>
</comment>
<dbReference type="PANTHER" id="PTHR36506">
    <property type="entry name" value="PREFLAGELLIN PEPTIDASE"/>
    <property type="match status" value="1"/>
</dbReference>
<dbReference type="Gene3D" id="1.20.120.1220">
    <property type="match status" value="1"/>
</dbReference>
<reference evidence="9 10" key="1">
    <citation type="submission" date="2018-06" db="EMBL/GenBank/DDBJ databases">
        <title>Extensive metabolic versatility and redundancy in microbially diverse, dynamic hydrothermal sediments.</title>
        <authorList>
            <person name="Dombrowski N."/>
            <person name="Teske A."/>
            <person name="Baker B.J."/>
        </authorList>
    </citation>
    <scope>NUCLEOTIDE SEQUENCE [LARGE SCALE GENOMIC DNA]</scope>
    <source>
        <strain evidence="9">B9_G13</strain>
    </source>
</reference>
<protein>
    <recommendedName>
        <fullName evidence="11">Prepilin peptidase</fullName>
    </recommendedName>
</protein>
<evidence type="ECO:0008006" key="11">
    <source>
        <dbReference type="Google" id="ProtNLM"/>
    </source>
</evidence>
<keyword evidence="5 6" id="KW-0472">Membrane</keyword>
<gene>
    <name evidence="9" type="ORF">DRO07_01960</name>
</gene>
<feature type="transmembrane region" description="Helical" evidence="6">
    <location>
        <begin position="116"/>
        <end position="137"/>
    </location>
</feature>
<dbReference type="AlphaFoldDB" id="A0A497JFG4"/>
<feature type="transmembrane region" description="Helical" evidence="6">
    <location>
        <begin position="291"/>
        <end position="312"/>
    </location>
</feature>
<evidence type="ECO:0000256" key="6">
    <source>
        <dbReference type="SAM" id="Phobius"/>
    </source>
</evidence>
<organism evidence="9 10">
    <name type="scientific">Candidatus Iainarchaeum sp</name>
    <dbReference type="NCBI Taxonomy" id="3101447"/>
    <lineage>
        <taxon>Archaea</taxon>
        <taxon>Candidatus Iainarchaeota</taxon>
        <taxon>Candidatus Iainarchaeia</taxon>
        <taxon>Candidatus Iainarchaeales</taxon>
        <taxon>Candidatus Iainarchaeaceae</taxon>
        <taxon>Candidatus Iainarchaeum</taxon>
    </lineage>
</organism>
<keyword evidence="2" id="KW-1003">Cell membrane</keyword>
<dbReference type="PANTHER" id="PTHR36506:SF1">
    <property type="entry name" value="PREFLAGELLIN PEPTIDASE"/>
    <property type="match status" value="1"/>
</dbReference>
<keyword evidence="4 6" id="KW-1133">Transmembrane helix</keyword>
<evidence type="ECO:0000256" key="4">
    <source>
        <dbReference type="ARBA" id="ARBA00022989"/>
    </source>
</evidence>
<evidence type="ECO:0000256" key="1">
    <source>
        <dbReference type="ARBA" id="ARBA00004651"/>
    </source>
</evidence>
<feature type="domain" description="Prepilin type IV endopeptidase peptidase" evidence="7">
    <location>
        <begin position="11"/>
        <end position="111"/>
    </location>
</feature>
<feature type="transmembrane region" description="Helical" evidence="6">
    <location>
        <begin position="149"/>
        <end position="167"/>
    </location>
</feature>
<proteinExistence type="predicted"/>
<sequence length="313" mass="35220">MWQMLAFTISLFGLVIATYTDLKERIVPNKLNLFLVSSGLLIHLSFSYLNNNWSLFGYAIFALIYSFLFAYFLYRIGAWAGGDVKLFTALAALNPVNPFIVRFFGFNGTAISMPLFPIELFVLTIFAMLPINIVILFKRADSSTRKHLLFLLSIPISLWVCSIAIPIKMVSTLFATLSFFGFIYFIFACYFAGKVILTKKIKISELQEGDIPAESIRIVDGKVIREKGFNIKKLINYLAQHKIGNGKQGDEIVSPLKARGVTEEEIIKLKELVNKKMLEDSIYIKESAPMVPAILTAYIVLNISGDILWILAA</sequence>
<feature type="transmembrane region" description="Helical" evidence="6">
    <location>
        <begin position="173"/>
        <end position="193"/>
    </location>
</feature>
<dbReference type="EMBL" id="QMWO01000061">
    <property type="protein sequence ID" value="RLG69613.1"/>
    <property type="molecule type" value="Genomic_DNA"/>
</dbReference>
<dbReference type="InterPro" id="IPR052218">
    <property type="entry name" value="Preflagellin_Peptidase"/>
</dbReference>
<feature type="transmembrane region" description="Helical" evidence="6">
    <location>
        <begin position="6"/>
        <end position="22"/>
    </location>
</feature>
<dbReference type="Pfam" id="PF01478">
    <property type="entry name" value="Peptidase_A24"/>
    <property type="match status" value="1"/>
</dbReference>
<evidence type="ECO:0000313" key="9">
    <source>
        <dbReference type="EMBL" id="RLG69613.1"/>
    </source>
</evidence>
<evidence type="ECO:0000259" key="7">
    <source>
        <dbReference type="Pfam" id="PF01478"/>
    </source>
</evidence>
<dbReference type="Proteomes" id="UP000277633">
    <property type="component" value="Unassembled WGS sequence"/>
</dbReference>
<accession>A0A497JFG4</accession>
<dbReference type="Pfam" id="PF06819">
    <property type="entry name" value="Arc_PepC"/>
    <property type="match status" value="1"/>
</dbReference>
<evidence type="ECO:0000256" key="5">
    <source>
        <dbReference type="ARBA" id="ARBA00023136"/>
    </source>
</evidence>
<evidence type="ECO:0000256" key="3">
    <source>
        <dbReference type="ARBA" id="ARBA00022692"/>
    </source>
</evidence>
<comment type="caution">
    <text evidence="9">The sequence shown here is derived from an EMBL/GenBank/DDBJ whole genome shotgun (WGS) entry which is preliminary data.</text>
</comment>
<keyword evidence="3 6" id="KW-0812">Transmembrane</keyword>
<evidence type="ECO:0000259" key="8">
    <source>
        <dbReference type="Pfam" id="PF06819"/>
    </source>
</evidence>
<dbReference type="InterPro" id="IPR000045">
    <property type="entry name" value="Prepilin_IV_endopep_pep"/>
</dbReference>